<evidence type="ECO:0000313" key="3">
    <source>
        <dbReference type="Proteomes" id="UP001499974"/>
    </source>
</evidence>
<dbReference type="Pfam" id="PF03992">
    <property type="entry name" value="ABM"/>
    <property type="match status" value="1"/>
</dbReference>
<gene>
    <name evidence="2" type="ORF">GCM10023349_20380</name>
</gene>
<dbReference type="SUPFAM" id="SSF54909">
    <property type="entry name" value="Dimeric alpha+beta barrel"/>
    <property type="match status" value="1"/>
</dbReference>
<proteinExistence type="predicted"/>
<protein>
    <submittedName>
        <fullName evidence="2">Quinol monooxygenase</fullName>
    </submittedName>
</protein>
<sequence>MSYVVSAVWTAEPGQEGVVLDAIEKLTPPSREEPGNLFYQAFQDPEAPLVFRLFEIYTDEAAYAAHGASDHFKQYALEQAIPVLANRERAFYETIGG</sequence>
<dbReference type="InterPro" id="IPR050744">
    <property type="entry name" value="AI-2_Isomerase_LsrG"/>
</dbReference>
<keyword evidence="2" id="KW-0503">Monooxygenase</keyword>
<dbReference type="PROSITE" id="PS51725">
    <property type="entry name" value="ABM"/>
    <property type="match status" value="1"/>
</dbReference>
<organism evidence="2 3">
    <name type="scientific">Nocardioides conyzicola</name>
    <dbReference type="NCBI Taxonomy" id="1651781"/>
    <lineage>
        <taxon>Bacteria</taxon>
        <taxon>Bacillati</taxon>
        <taxon>Actinomycetota</taxon>
        <taxon>Actinomycetes</taxon>
        <taxon>Propionibacteriales</taxon>
        <taxon>Nocardioidaceae</taxon>
        <taxon>Nocardioides</taxon>
    </lineage>
</organism>
<dbReference type="Proteomes" id="UP001499974">
    <property type="component" value="Unassembled WGS sequence"/>
</dbReference>
<evidence type="ECO:0000313" key="2">
    <source>
        <dbReference type="EMBL" id="GAA4702962.1"/>
    </source>
</evidence>
<feature type="domain" description="ABM" evidence="1">
    <location>
        <begin position="3"/>
        <end position="92"/>
    </location>
</feature>
<dbReference type="InterPro" id="IPR011008">
    <property type="entry name" value="Dimeric_a/b-barrel"/>
</dbReference>
<dbReference type="Gene3D" id="3.30.70.100">
    <property type="match status" value="1"/>
</dbReference>
<dbReference type="GO" id="GO:0004497">
    <property type="term" value="F:monooxygenase activity"/>
    <property type="evidence" value="ECO:0007669"/>
    <property type="project" value="UniProtKB-KW"/>
</dbReference>
<dbReference type="PANTHER" id="PTHR33336:SF15">
    <property type="entry name" value="ABM DOMAIN-CONTAINING PROTEIN"/>
    <property type="match status" value="1"/>
</dbReference>
<dbReference type="InterPro" id="IPR007138">
    <property type="entry name" value="ABM_dom"/>
</dbReference>
<reference evidence="3" key="1">
    <citation type="journal article" date="2019" name="Int. J. Syst. Evol. Microbiol.">
        <title>The Global Catalogue of Microorganisms (GCM) 10K type strain sequencing project: providing services to taxonomists for standard genome sequencing and annotation.</title>
        <authorList>
            <consortium name="The Broad Institute Genomics Platform"/>
            <consortium name="The Broad Institute Genome Sequencing Center for Infectious Disease"/>
            <person name="Wu L."/>
            <person name="Ma J."/>
        </authorList>
    </citation>
    <scope>NUCLEOTIDE SEQUENCE [LARGE SCALE GENOMIC DNA]</scope>
    <source>
        <strain evidence="3">JCM 18531</strain>
    </source>
</reference>
<dbReference type="PANTHER" id="PTHR33336">
    <property type="entry name" value="QUINOL MONOOXYGENASE YGIN-RELATED"/>
    <property type="match status" value="1"/>
</dbReference>
<comment type="caution">
    <text evidence="2">The sequence shown here is derived from an EMBL/GenBank/DDBJ whole genome shotgun (WGS) entry which is preliminary data.</text>
</comment>
<evidence type="ECO:0000259" key="1">
    <source>
        <dbReference type="PROSITE" id="PS51725"/>
    </source>
</evidence>
<keyword evidence="2" id="KW-0560">Oxidoreductase</keyword>
<keyword evidence="3" id="KW-1185">Reference proteome</keyword>
<name>A0ABP8XAL0_9ACTN</name>
<dbReference type="EMBL" id="BAABKM010000002">
    <property type="protein sequence ID" value="GAA4702962.1"/>
    <property type="molecule type" value="Genomic_DNA"/>
</dbReference>
<dbReference type="RefSeq" id="WP_345521146.1">
    <property type="nucleotide sequence ID" value="NZ_BAABKM010000002.1"/>
</dbReference>
<accession>A0ABP8XAL0</accession>